<feature type="transmembrane region" description="Helical" evidence="8">
    <location>
        <begin position="220"/>
        <end position="243"/>
    </location>
</feature>
<feature type="transmembrane region" description="Helical" evidence="8">
    <location>
        <begin position="49"/>
        <end position="73"/>
    </location>
</feature>
<dbReference type="PANTHER" id="PTHR24243:SF230">
    <property type="entry name" value="G-PROTEIN COUPLED RECEPTORS FAMILY 1 PROFILE DOMAIN-CONTAINING PROTEIN"/>
    <property type="match status" value="1"/>
</dbReference>
<dbReference type="PROSITE" id="PS50262">
    <property type="entry name" value="G_PROTEIN_RECEP_F1_2"/>
    <property type="match status" value="1"/>
</dbReference>
<feature type="transmembrane region" description="Helical" evidence="8">
    <location>
        <begin position="177"/>
        <end position="199"/>
    </location>
</feature>
<reference evidence="10" key="1">
    <citation type="submission" date="2021-02" db="EMBL/GenBank/DDBJ databases">
        <authorList>
            <person name="Nowell W R."/>
        </authorList>
    </citation>
    <scope>NUCLEOTIDE SEQUENCE</scope>
</reference>
<accession>A0A814CF27</accession>
<proteinExistence type="predicted"/>
<evidence type="ECO:0000256" key="7">
    <source>
        <dbReference type="ARBA" id="ARBA00023224"/>
    </source>
</evidence>
<dbReference type="AlphaFoldDB" id="A0A814CF27"/>
<comment type="caution">
    <text evidence="10">The sequence shown here is derived from an EMBL/GenBank/DDBJ whole genome shotgun (WGS) entry which is preliminary data.</text>
</comment>
<evidence type="ECO:0000313" key="11">
    <source>
        <dbReference type="Proteomes" id="UP000663845"/>
    </source>
</evidence>
<feature type="transmembrane region" description="Helical" evidence="8">
    <location>
        <begin position="263"/>
        <end position="283"/>
    </location>
</feature>
<dbReference type="Gene3D" id="1.20.1070.10">
    <property type="entry name" value="Rhodopsin 7-helix transmembrane proteins"/>
    <property type="match status" value="1"/>
</dbReference>
<dbReference type="InterPro" id="IPR017452">
    <property type="entry name" value="GPCR_Rhodpsn_7TM"/>
</dbReference>
<evidence type="ECO:0000259" key="9">
    <source>
        <dbReference type="PROSITE" id="PS50262"/>
    </source>
</evidence>
<dbReference type="EMBL" id="CAJNOG010000099">
    <property type="protein sequence ID" value="CAF0939267.1"/>
    <property type="molecule type" value="Genomic_DNA"/>
</dbReference>
<keyword evidence="3 8" id="KW-1133">Transmembrane helix</keyword>
<keyword evidence="6" id="KW-0675">Receptor</keyword>
<dbReference type="SUPFAM" id="SSF81321">
    <property type="entry name" value="Family A G protein-coupled receptor-like"/>
    <property type="match status" value="1"/>
</dbReference>
<evidence type="ECO:0000256" key="3">
    <source>
        <dbReference type="ARBA" id="ARBA00022989"/>
    </source>
</evidence>
<keyword evidence="4" id="KW-0297">G-protein coupled receptor</keyword>
<dbReference type="GO" id="GO:0004930">
    <property type="term" value="F:G protein-coupled receptor activity"/>
    <property type="evidence" value="ECO:0007669"/>
    <property type="project" value="UniProtKB-KW"/>
</dbReference>
<protein>
    <recommendedName>
        <fullName evidence="9">G-protein coupled receptors family 1 profile domain-containing protein</fullName>
    </recommendedName>
</protein>
<evidence type="ECO:0000256" key="1">
    <source>
        <dbReference type="ARBA" id="ARBA00004141"/>
    </source>
</evidence>
<evidence type="ECO:0000256" key="8">
    <source>
        <dbReference type="SAM" id="Phobius"/>
    </source>
</evidence>
<dbReference type="Proteomes" id="UP000663845">
    <property type="component" value="Unassembled WGS sequence"/>
</dbReference>
<evidence type="ECO:0000256" key="2">
    <source>
        <dbReference type="ARBA" id="ARBA00022692"/>
    </source>
</evidence>
<organism evidence="10 11">
    <name type="scientific">Adineta steineri</name>
    <dbReference type="NCBI Taxonomy" id="433720"/>
    <lineage>
        <taxon>Eukaryota</taxon>
        <taxon>Metazoa</taxon>
        <taxon>Spiralia</taxon>
        <taxon>Gnathifera</taxon>
        <taxon>Rotifera</taxon>
        <taxon>Eurotatoria</taxon>
        <taxon>Bdelloidea</taxon>
        <taxon>Adinetida</taxon>
        <taxon>Adinetidae</taxon>
        <taxon>Adineta</taxon>
    </lineage>
</organism>
<evidence type="ECO:0000313" key="10">
    <source>
        <dbReference type="EMBL" id="CAF0939267.1"/>
    </source>
</evidence>
<keyword evidence="7" id="KW-0807">Transducer</keyword>
<feature type="transmembrane region" description="Helical" evidence="8">
    <location>
        <begin position="16"/>
        <end position="37"/>
    </location>
</feature>
<evidence type="ECO:0000256" key="6">
    <source>
        <dbReference type="ARBA" id="ARBA00023170"/>
    </source>
</evidence>
<evidence type="ECO:0000256" key="5">
    <source>
        <dbReference type="ARBA" id="ARBA00023136"/>
    </source>
</evidence>
<gene>
    <name evidence="10" type="ORF">JYZ213_LOCUS12632</name>
</gene>
<dbReference type="GO" id="GO:0005886">
    <property type="term" value="C:plasma membrane"/>
    <property type="evidence" value="ECO:0007669"/>
    <property type="project" value="TreeGrafter"/>
</dbReference>
<keyword evidence="2 8" id="KW-0812">Transmembrane</keyword>
<comment type="subcellular location">
    <subcellularLocation>
        <location evidence="1">Membrane</location>
        <topology evidence="1">Multi-pass membrane protein</topology>
    </subcellularLocation>
</comment>
<evidence type="ECO:0000256" key="4">
    <source>
        <dbReference type="ARBA" id="ARBA00023040"/>
    </source>
</evidence>
<feature type="domain" description="G-protein coupled receptors family 1 profile" evidence="9">
    <location>
        <begin position="29"/>
        <end position="283"/>
    </location>
</feature>
<name>A0A814CF27_9BILA</name>
<dbReference type="PANTHER" id="PTHR24243">
    <property type="entry name" value="G-PROTEIN COUPLED RECEPTOR"/>
    <property type="match status" value="1"/>
</dbReference>
<sequence length="487" mass="56532">MGTAQDILSLSQNFSLYFTMTIFVLGTIGGLINIGVLTTLKLFRSNQCAFYLIMESTVNTLQLFVLFIIYLLPITIETDPANTSLAWCKIKNFLTQTLRLLSSSMVCFAAFDQFLSTNPQHIIRQMSSLRLAHRLTIVAIFLWIGHDIPYAILYVIIPPSGCMITNVGLIRYHSFFYYPVLHGLIPILASSSFALLAYRNVRNLVRRQVAVERRRLERQLTAMIFIRVIFYVLLLIPYTIYRIYSLNVTFTQANLYPYAINQLIYSIMSSVTNLNYTVSFYIFMASSSRYRRQVKSFFVKKCWRTLKNLYLESEQRQAPATIPTVIQFEIPYLFSIELVWETLQQVLSEVLNEYIDYNNTLDTSALNSSSTSNSTDYTNHHSVVDFSQYLTKKAPPRSQQIPRLFEFSQSAQFNSMTSYLQEQNRFAIKHETTAVATGYKQYVCKPNYRNITAVHDILQRIIEDIDTNFKLHPTKRILDRLEKLRNE</sequence>
<feature type="transmembrane region" description="Helical" evidence="8">
    <location>
        <begin position="135"/>
        <end position="157"/>
    </location>
</feature>
<keyword evidence="5 8" id="KW-0472">Membrane</keyword>